<accession>Q0UZ56</accession>
<organism evidence="2 3">
    <name type="scientific">Phaeosphaeria nodorum (strain SN15 / ATCC MYA-4574 / FGSC 10173)</name>
    <name type="common">Glume blotch fungus</name>
    <name type="synonym">Parastagonospora nodorum</name>
    <dbReference type="NCBI Taxonomy" id="321614"/>
    <lineage>
        <taxon>Eukaryota</taxon>
        <taxon>Fungi</taxon>
        <taxon>Dikarya</taxon>
        <taxon>Ascomycota</taxon>
        <taxon>Pezizomycotina</taxon>
        <taxon>Dothideomycetes</taxon>
        <taxon>Pleosporomycetidae</taxon>
        <taxon>Pleosporales</taxon>
        <taxon>Pleosporineae</taxon>
        <taxon>Phaeosphaeriaceae</taxon>
        <taxon>Parastagonospora</taxon>
    </lineage>
</organism>
<dbReference type="AlphaFoldDB" id="Q0UZ56"/>
<evidence type="ECO:0000313" key="3">
    <source>
        <dbReference type="Proteomes" id="UP000001055"/>
    </source>
</evidence>
<dbReference type="KEGG" id="pno:SNOG_02958"/>
<sequence>MTTHGRLDHNSVIPERPVARDGNRYSRSFVALKAIR</sequence>
<feature type="region of interest" description="Disordered" evidence="1">
    <location>
        <begin position="1"/>
        <end position="20"/>
    </location>
</feature>
<name>Q0UZ56_PHANO</name>
<proteinExistence type="predicted"/>
<dbReference type="Proteomes" id="UP000001055">
    <property type="component" value="Unassembled WGS sequence"/>
</dbReference>
<reference evidence="3" key="1">
    <citation type="journal article" date="2007" name="Plant Cell">
        <title>Dothideomycete-plant interactions illuminated by genome sequencing and EST analysis of the wheat pathogen Stagonospora nodorum.</title>
        <authorList>
            <person name="Hane J.K."/>
            <person name="Lowe R.G."/>
            <person name="Solomon P.S."/>
            <person name="Tan K.C."/>
            <person name="Schoch C.L."/>
            <person name="Spatafora J.W."/>
            <person name="Crous P.W."/>
            <person name="Kodira C."/>
            <person name="Birren B.W."/>
            <person name="Galagan J.E."/>
            <person name="Torriani S.F."/>
            <person name="McDonald B.A."/>
            <person name="Oliver R.P."/>
        </authorList>
    </citation>
    <scope>NUCLEOTIDE SEQUENCE [LARGE SCALE GENOMIC DNA]</scope>
    <source>
        <strain evidence="3">SN15 / ATCC MYA-4574 / FGSC 10173</strain>
    </source>
</reference>
<evidence type="ECO:0000256" key="1">
    <source>
        <dbReference type="SAM" id="MobiDB-lite"/>
    </source>
</evidence>
<dbReference type="GeneID" id="5970407"/>
<protein>
    <submittedName>
        <fullName evidence="2">Uncharacterized protein</fullName>
    </submittedName>
</protein>
<dbReference type="InParanoid" id="Q0UZ56"/>
<evidence type="ECO:0000313" key="2">
    <source>
        <dbReference type="EMBL" id="EAT89689.1"/>
    </source>
</evidence>
<gene>
    <name evidence="2" type="ORF">SNOG_02958</name>
</gene>
<dbReference type="EMBL" id="CH445328">
    <property type="protein sequence ID" value="EAT89689.1"/>
    <property type="molecule type" value="Genomic_DNA"/>
</dbReference>
<dbReference type="RefSeq" id="XP_001793550.1">
    <property type="nucleotide sequence ID" value="XM_001793498.1"/>
</dbReference>